<dbReference type="RefSeq" id="WP_349298490.1">
    <property type="nucleotide sequence ID" value="NZ_JBEDNQ010000005.1"/>
</dbReference>
<dbReference type="Proteomes" id="UP001494902">
    <property type="component" value="Unassembled WGS sequence"/>
</dbReference>
<sequence>MLEAADTDIARFFSLFADDCVFRLGNNEIVRGRHDIQEWVGGFLGGVTGLRHTVLEMWFEGEVTAVHADVTYTLHDGTSLTLPVVTRTRIREGQAHEYLIFMDPGPVVAASS</sequence>
<reference evidence="2 3" key="1">
    <citation type="submission" date="2024-03" db="EMBL/GenBank/DDBJ databases">
        <title>Draft genome sequence of Pseudonocardia nematodicida JCM 31783.</title>
        <authorList>
            <person name="Butdee W."/>
            <person name="Duangmal K."/>
        </authorList>
    </citation>
    <scope>NUCLEOTIDE SEQUENCE [LARGE SCALE GENOMIC DNA]</scope>
    <source>
        <strain evidence="2 3">JCM 31783</strain>
    </source>
</reference>
<proteinExistence type="predicted"/>
<dbReference type="Gene3D" id="3.10.450.50">
    <property type="match status" value="1"/>
</dbReference>
<gene>
    <name evidence="2" type="ORF">WIS52_13110</name>
</gene>
<name>A0ABV1KAB1_9PSEU</name>
<evidence type="ECO:0000313" key="2">
    <source>
        <dbReference type="EMBL" id="MEQ3551410.1"/>
    </source>
</evidence>
<dbReference type="InterPro" id="IPR037401">
    <property type="entry name" value="SnoaL-like"/>
</dbReference>
<accession>A0ABV1KAB1</accession>
<dbReference type="EMBL" id="JBEDNQ010000005">
    <property type="protein sequence ID" value="MEQ3551410.1"/>
    <property type="molecule type" value="Genomic_DNA"/>
</dbReference>
<evidence type="ECO:0000313" key="3">
    <source>
        <dbReference type="Proteomes" id="UP001494902"/>
    </source>
</evidence>
<dbReference type="SUPFAM" id="SSF54427">
    <property type="entry name" value="NTF2-like"/>
    <property type="match status" value="1"/>
</dbReference>
<protein>
    <submittedName>
        <fullName evidence="2">Nuclear transport factor 2 family protein</fullName>
    </submittedName>
</protein>
<feature type="domain" description="SnoaL-like" evidence="1">
    <location>
        <begin position="6"/>
        <end position="95"/>
    </location>
</feature>
<dbReference type="Pfam" id="PF12680">
    <property type="entry name" value="SnoaL_2"/>
    <property type="match status" value="1"/>
</dbReference>
<dbReference type="InterPro" id="IPR032710">
    <property type="entry name" value="NTF2-like_dom_sf"/>
</dbReference>
<evidence type="ECO:0000259" key="1">
    <source>
        <dbReference type="Pfam" id="PF12680"/>
    </source>
</evidence>
<organism evidence="2 3">
    <name type="scientific">Pseudonocardia nematodicida</name>
    <dbReference type="NCBI Taxonomy" id="1206997"/>
    <lineage>
        <taxon>Bacteria</taxon>
        <taxon>Bacillati</taxon>
        <taxon>Actinomycetota</taxon>
        <taxon>Actinomycetes</taxon>
        <taxon>Pseudonocardiales</taxon>
        <taxon>Pseudonocardiaceae</taxon>
        <taxon>Pseudonocardia</taxon>
    </lineage>
</organism>
<comment type="caution">
    <text evidence="2">The sequence shown here is derived from an EMBL/GenBank/DDBJ whole genome shotgun (WGS) entry which is preliminary data.</text>
</comment>
<keyword evidence="3" id="KW-1185">Reference proteome</keyword>